<keyword evidence="1 5" id="KW-0479">Metal-binding</keyword>
<dbReference type="SMART" id="SM00356">
    <property type="entry name" value="ZnF_C3H1"/>
    <property type="match status" value="2"/>
</dbReference>
<evidence type="ECO:0000259" key="7">
    <source>
        <dbReference type="PROSITE" id="PS50103"/>
    </source>
</evidence>
<organism evidence="8 9">
    <name type="scientific">Arachis duranensis</name>
    <name type="common">Wild peanut</name>
    <dbReference type="NCBI Taxonomy" id="130453"/>
    <lineage>
        <taxon>Eukaryota</taxon>
        <taxon>Viridiplantae</taxon>
        <taxon>Streptophyta</taxon>
        <taxon>Embryophyta</taxon>
        <taxon>Tracheophyta</taxon>
        <taxon>Spermatophyta</taxon>
        <taxon>Magnoliopsida</taxon>
        <taxon>eudicotyledons</taxon>
        <taxon>Gunneridae</taxon>
        <taxon>Pentapetalae</taxon>
        <taxon>rosids</taxon>
        <taxon>fabids</taxon>
        <taxon>Fabales</taxon>
        <taxon>Fabaceae</taxon>
        <taxon>Papilionoideae</taxon>
        <taxon>50 kb inversion clade</taxon>
        <taxon>dalbergioids sensu lato</taxon>
        <taxon>Dalbergieae</taxon>
        <taxon>Pterocarpus clade</taxon>
        <taxon>Arachis</taxon>
    </lineage>
</organism>
<protein>
    <submittedName>
        <fullName evidence="9">Uncharacterized protein LOC107459767</fullName>
    </submittedName>
</protein>
<evidence type="ECO:0000313" key="8">
    <source>
        <dbReference type="Proteomes" id="UP000515211"/>
    </source>
</evidence>
<dbReference type="GO" id="GO:0003729">
    <property type="term" value="F:mRNA binding"/>
    <property type="evidence" value="ECO:0007669"/>
    <property type="project" value="InterPro"/>
</dbReference>
<dbReference type="AlphaFoldDB" id="A0A6P4B3X0"/>
<feature type="region of interest" description="Disordered" evidence="6">
    <location>
        <begin position="99"/>
        <end position="123"/>
    </location>
</feature>
<evidence type="ECO:0000256" key="2">
    <source>
        <dbReference type="ARBA" id="ARBA00022737"/>
    </source>
</evidence>
<keyword evidence="4 5" id="KW-0862">Zinc</keyword>
<evidence type="ECO:0000256" key="4">
    <source>
        <dbReference type="ARBA" id="ARBA00022833"/>
    </source>
</evidence>
<feature type="domain" description="C3H1-type" evidence="7">
    <location>
        <begin position="53"/>
        <end position="81"/>
    </location>
</feature>
<dbReference type="InterPro" id="IPR036855">
    <property type="entry name" value="Znf_CCCH_sf"/>
</dbReference>
<dbReference type="Gene3D" id="4.10.1000.10">
    <property type="entry name" value="Zinc finger, CCCH-type"/>
    <property type="match status" value="2"/>
</dbReference>
<dbReference type="InterPro" id="IPR045877">
    <property type="entry name" value="ZFP36-like"/>
</dbReference>
<dbReference type="PANTHER" id="PTHR12547">
    <property type="entry name" value="CCCH ZINC FINGER/TIS11-RELATED"/>
    <property type="match status" value="1"/>
</dbReference>
<dbReference type="Pfam" id="PF00642">
    <property type="entry name" value="zf-CCCH"/>
    <property type="match status" value="2"/>
</dbReference>
<reference evidence="9" key="2">
    <citation type="submission" date="2025-08" db="UniProtKB">
        <authorList>
            <consortium name="RefSeq"/>
        </authorList>
    </citation>
    <scope>IDENTIFICATION</scope>
    <source>
        <tissue evidence="9">Whole plant</tissue>
    </source>
</reference>
<feature type="compositionally biased region" description="Polar residues" evidence="6">
    <location>
        <begin position="100"/>
        <end position="113"/>
    </location>
</feature>
<dbReference type="PROSITE" id="PS50103">
    <property type="entry name" value="ZF_C3H1"/>
    <property type="match status" value="2"/>
</dbReference>
<dbReference type="GO" id="GO:0008270">
    <property type="term" value="F:zinc ion binding"/>
    <property type="evidence" value="ECO:0007669"/>
    <property type="project" value="UniProtKB-KW"/>
</dbReference>
<dbReference type="FunFam" id="4.10.1000.10:FF:000001">
    <property type="entry name" value="zinc finger CCCH domain-containing protein 15-like"/>
    <property type="match status" value="1"/>
</dbReference>
<keyword evidence="2" id="KW-0677">Repeat</keyword>
<evidence type="ECO:0000256" key="5">
    <source>
        <dbReference type="PROSITE-ProRule" id="PRU00723"/>
    </source>
</evidence>
<evidence type="ECO:0000313" key="9">
    <source>
        <dbReference type="RefSeq" id="XP_015933508.1"/>
    </source>
</evidence>
<name>A0A6P4B3X0_ARADU</name>
<reference evidence="8" key="1">
    <citation type="journal article" date="2016" name="Nat. Genet.">
        <title>The genome sequences of Arachis duranensis and Arachis ipaensis, the diploid ancestors of cultivated peanut.</title>
        <authorList>
            <person name="Bertioli D.J."/>
            <person name="Cannon S.B."/>
            <person name="Froenicke L."/>
            <person name="Huang G."/>
            <person name="Farmer A.D."/>
            <person name="Cannon E.K."/>
            <person name="Liu X."/>
            <person name="Gao D."/>
            <person name="Clevenger J."/>
            <person name="Dash S."/>
            <person name="Ren L."/>
            <person name="Moretzsohn M.C."/>
            <person name="Shirasawa K."/>
            <person name="Huang W."/>
            <person name="Vidigal B."/>
            <person name="Abernathy B."/>
            <person name="Chu Y."/>
            <person name="Niederhuth C.E."/>
            <person name="Umale P."/>
            <person name="Araujo A.C."/>
            <person name="Kozik A."/>
            <person name="Kim K.D."/>
            <person name="Burow M.D."/>
            <person name="Varshney R.K."/>
            <person name="Wang X."/>
            <person name="Zhang X."/>
            <person name="Barkley N."/>
            <person name="Guimaraes P.M."/>
            <person name="Isobe S."/>
            <person name="Guo B."/>
            <person name="Liao B."/>
            <person name="Stalker H.T."/>
            <person name="Schmitz R.J."/>
            <person name="Scheffler B.E."/>
            <person name="Leal-Bertioli S.C."/>
            <person name="Xun X."/>
            <person name="Jackson S.A."/>
            <person name="Michelmore R."/>
            <person name="Ozias-Akins P."/>
        </authorList>
    </citation>
    <scope>NUCLEOTIDE SEQUENCE [LARGE SCALE GENOMIC DNA]</scope>
    <source>
        <strain evidence="8">cv. V14167</strain>
    </source>
</reference>
<dbReference type="GeneID" id="107459767"/>
<accession>A0A6P4B3X0</accession>
<keyword evidence="3 5" id="KW-0863">Zinc-finger</keyword>
<dbReference type="SUPFAM" id="SSF90229">
    <property type="entry name" value="CCCH zinc finger"/>
    <property type="match status" value="2"/>
</dbReference>
<dbReference type="KEGG" id="adu:107459767"/>
<gene>
    <name evidence="9" type="primary">LOC107459767</name>
</gene>
<evidence type="ECO:0000256" key="1">
    <source>
        <dbReference type="ARBA" id="ARBA00022723"/>
    </source>
</evidence>
<feature type="domain" description="C3H1-type" evidence="7">
    <location>
        <begin position="22"/>
        <end position="49"/>
    </location>
</feature>
<dbReference type="Proteomes" id="UP000515211">
    <property type="component" value="Chromosome 7"/>
</dbReference>
<dbReference type="InterPro" id="IPR000571">
    <property type="entry name" value="Znf_CCCH"/>
</dbReference>
<sequence>MEMEMEDLNWKKKGTMSVMGSRYKTELCRRFMAGTCGLGSKCKYAHGLSELRGGCPKVCRMFSQYRNCSYGHTCRFLHSSSTITTSHFLHHAQPPEFRPMQTTSATNASSSILATDDDDDDVDEPPPCRVKCIFKDHELQRISRIYADWI</sequence>
<dbReference type="OrthoDB" id="410307at2759"/>
<evidence type="ECO:0000256" key="3">
    <source>
        <dbReference type="ARBA" id="ARBA00022771"/>
    </source>
</evidence>
<feature type="zinc finger region" description="C3H1-type" evidence="5">
    <location>
        <begin position="53"/>
        <end position="81"/>
    </location>
</feature>
<feature type="zinc finger region" description="C3H1-type" evidence="5">
    <location>
        <begin position="22"/>
        <end position="49"/>
    </location>
</feature>
<proteinExistence type="predicted"/>
<dbReference type="RefSeq" id="XP_015933508.1">
    <property type="nucleotide sequence ID" value="XM_016078022.3"/>
</dbReference>
<keyword evidence="8" id="KW-1185">Reference proteome</keyword>
<evidence type="ECO:0000256" key="6">
    <source>
        <dbReference type="SAM" id="MobiDB-lite"/>
    </source>
</evidence>